<dbReference type="RefSeq" id="WP_148601107.1">
    <property type="nucleotide sequence ID" value="NZ_VSLD01000004.1"/>
</dbReference>
<evidence type="ECO:0000259" key="5">
    <source>
        <dbReference type="SMART" id="SM00387"/>
    </source>
</evidence>
<evidence type="ECO:0000256" key="1">
    <source>
        <dbReference type="ARBA" id="ARBA00022679"/>
    </source>
</evidence>
<organism evidence="6 7">
    <name type="scientific">Arthrobacter echini</name>
    <dbReference type="NCBI Taxonomy" id="1529066"/>
    <lineage>
        <taxon>Bacteria</taxon>
        <taxon>Bacillati</taxon>
        <taxon>Actinomycetota</taxon>
        <taxon>Actinomycetes</taxon>
        <taxon>Micrococcales</taxon>
        <taxon>Micrococcaceae</taxon>
        <taxon>Arthrobacter</taxon>
    </lineage>
</organism>
<accession>A0A5D0XS47</accession>
<keyword evidence="7" id="KW-1185">Reference proteome</keyword>
<dbReference type="PANTHER" id="PTHR24421:SF56">
    <property type="entry name" value="OXYGEN SENSOR HISTIDINE KINASE RESPONSE REGULATOR DOST"/>
    <property type="match status" value="1"/>
</dbReference>
<comment type="caution">
    <text evidence="6">The sequence shown here is derived from an EMBL/GenBank/DDBJ whole genome shotgun (WGS) entry which is preliminary data.</text>
</comment>
<dbReference type="InterPro" id="IPR003018">
    <property type="entry name" value="GAF"/>
</dbReference>
<evidence type="ECO:0000256" key="3">
    <source>
        <dbReference type="ARBA" id="ARBA00023012"/>
    </source>
</evidence>
<dbReference type="Pfam" id="PF07730">
    <property type="entry name" value="HisKA_3"/>
    <property type="match status" value="1"/>
</dbReference>
<dbReference type="EMBL" id="VSLD01000004">
    <property type="protein sequence ID" value="TYC98631.1"/>
    <property type="molecule type" value="Genomic_DNA"/>
</dbReference>
<dbReference type="InterPro" id="IPR003594">
    <property type="entry name" value="HATPase_dom"/>
</dbReference>
<dbReference type="SUPFAM" id="SSF55874">
    <property type="entry name" value="ATPase domain of HSP90 chaperone/DNA topoisomerase II/histidine kinase"/>
    <property type="match status" value="1"/>
</dbReference>
<dbReference type="GO" id="GO:0046983">
    <property type="term" value="F:protein dimerization activity"/>
    <property type="evidence" value="ECO:0007669"/>
    <property type="project" value="InterPro"/>
</dbReference>
<dbReference type="InterPro" id="IPR036890">
    <property type="entry name" value="HATPase_C_sf"/>
</dbReference>
<keyword evidence="3" id="KW-0902">Two-component regulatory system</keyword>
<evidence type="ECO:0000256" key="2">
    <source>
        <dbReference type="ARBA" id="ARBA00022777"/>
    </source>
</evidence>
<gene>
    <name evidence="6" type="ORF">FQ377_09965</name>
</gene>
<dbReference type="CDD" id="cd16917">
    <property type="entry name" value="HATPase_UhpB-NarQ-NarX-like"/>
    <property type="match status" value="1"/>
</dbReference>
<reference evidence="6 7" key="1">
    <citation type="submission" date="2019-08" db="EMBL/GenBank/DDBJ databases">
        <title>Genone of Arthrobacter echini P9.</title>
        <authorList>
            <person name="Bowman J.P."/>
        </authorList>
    </citation>
    <scope>NUCLEOTIDE SEQUENCE [LARGE SCALE GENOMIC DNA]</scope>
    <source>
        <strain evidence="6 7">P9</strain>
    </source>
</reference>
<feature type="domain" description="Histidine kinase/HSP90-like ATPase" evidence="5">
    <location>
        <begin position="463"/>
        <end position="553"/>
    </location>
</feature>
<dbReference type="OrthoDB" id="5241249at2"/>
<dbReference type="InterPro" id="IPR011712">
    <property type="entry name" value="Sig_transdc_His_kin_sub3_dim/P"/>
</dbReference>
<dbReference type="PANTHER" id="PTHR24421">
    <property type="entry name" value="NITRATE/NITRITE SENSOR PROTEIN NARX-RELATED"/>
    <property type="match status" value="1"/>
</dbReference>
<dbReference type="SMART" id="SM00065">
    <property type="entry name" value="GAF"/>
    <property type="match status" value="1"/>
</dbReference>
<protein>
    <submittedName>
        <fullName evidence="6">GAF domain-containing sensor histidine kinase</fullName>
    </submittedName>
</protein>
<dbReference type="Gene3D" id="3.30.565.10">
    <property type="entry name" value="Histidine kinase-like ATPase, C-terminal domain"/>
    <property type="match status" value="1"/>
</dbReference>
<dbReference type="Pfam" id="PF13185">
    <property type="entry name" value="GAF_2"/>
    <property type="match status" value="1"/>
</dbReference>
<dbReference type="GO" id="GO:0000155">
    <property type="term" value="F:phosphorelay sensor kinase activity"/>
    <property type="evidence" value="ECO:0007669"/>
    <property type="project" value="InterPro"/>
</dbReference>
<dbReference type="AlphaFoldDB" id="A0A5D0XS47"/>
<evidence type="ECO:0000259" key="4">
    <source>
        <dbReference type="SMART" id="SM00065"/>
    </source>
</evidence>
<dbReference type="Pfam" id="PF02518">
    <property type="entry name" value="HATPase_c"/>
    <property type="match status" value="1"/>
</dbReference>
<feature type="domain" description="GAF" evidence="4">
    <location>
        <begin position="40"/>
        <end position="187"/>
    </location>
</feature>
<keyword evidence="1" id="KW-0808">Transferase</keyword>
<dbReference type="SMART" id="SM00387">
    <property type="entry name" value="HATPase_c"/>
    <property type="match status" value="1"/>
</dbReference>
<keyword evidence="2 6" id="KW-0418">Kinase</keyword>
<dbReference type="Gene3D" id="1.20.5.1930">
    <property type="match status" value="1"/>
</dbReference>
<evidence type="ECO:0000313" key="6">
    <source>
        <dbReference type="EMBL" id="TYC98631.1"/>
    </source>
</evidence>
<dbReference type="Gene3D" id="3.30.450.40">
    <property type="match status" value="1"/>
</dbReference>
<dbReference type="InterPro" id="IPR029016">
    <property type="entry name" value="GAF-like_dom_sf"/>
</dbReference>
<dbReference type="InterPro" id="IPR050482">
    <property type="entry name" value="Sensor_HK_TwoCompSys"/>
</dbReference>
<name>A0A5D0XS47_9MICC</name>
<proteinExistence type="predicted"/>
<dbReference type="SUPFAM" id="SSF55781">
    <property type="entry name" value="GAF domain-like"/>
    <property type="match status" value="1"/>
</dbReference>
<sequence>MASRAEQPSLISPDAGFGSGTPAGIGNLLSAFGATADNLELDTVLERVTAAACQLVDARFGALGVIGPDRMLSQFITVGLQDDEIRRIGPLPEGHGVLGLLITEPHPLRLHDLRQHPRAAGVPEHHPQMTSFLGVPIRIHGTVFGNLYLTEKNGGADFSDTDEQLLVALAAAAGVAIENSHLFDEATRRTRWLQGGLDAARELLEQNDASRNDFEVLTRHALSASNSSLAVILRDFGHDRGLICEAAEGELAGVFLGRSSAESALLEGLTSSSDPLLLTADDAARLLPGAPRGTLDTALCTLLTGTEERQFLLLGRSAPCPPFSRVDHEMMRSFTSHVSLALELLGAHRRREQQAVFGDRDRIARDLHDLVIQRLFATGLSIQSLRKYLTDSEPLNRITAVTSELDSTIRELRDTIYSLRSVPQITPTFTSSIFALVAEAFDGHELEPVVQLSGPVDTVVDEAVAAHVRAVLLEGLSNALRHAHAASITVTLRAQPERLELTIADDGRGFEHLPAPGGLENMRRRAELCGGDLDIRSAPGEGTVVRFAVPLKG</sequence>
<evidence type="ECO:0000313" key="7">
    <source>
        <dbReference type="Proteomes" id="UP000323410"/>
    </source>
</evidence>
<dbReference type="Proteomes" id="UP000323410">
    <property type="component" value="Unassembled WGS sequence"/>
</dbReference>
<dbReference type="GO" id="GO:0016020">
    <property type="term" value="C:membrane"/>
    <property type="evidence" value="ECO:0007669"/>
    <property type="project" value="InterPro"/>
</dbReference>